<dbReference type="Proteomes" id="UP000267268">
    <property type="component" value="Chromosome 1"/>
</dbReference>
<keyword evidence="3" id="KW-1185">Reference proteome</keyword>
<organism evidence="2 3">
    <name type="scientific">Flammeovirga pectinis</name>
    <dbReference type="NCBI Taxonomy" id="2494373"/>
    <lineage>
        <taxon>Bacteria</taxon>
        <taxon>Pseudomonadati</taxon>
        <taxon>Bacteroidota</taxon>
        <taxon>Cytophagia</taxon>
        <taxon>Cytophagales</taxon>
        <taxon>Flammeovirgaceae</taxon>
        <taxon>Flammeovirga</taxon>
    </lineage>
</organism>
<sequence length="314" mass="35849">MKKILLSVSIVALLFSCDKDKQENEIESSSKLNQSYTVASQKKIDELTMQNEELLETLKKLKEGVEVSEPETAAMEVAEITEKYEELEATMLASSGDEMLKRQYEGAVSQVKTLDNELDLQQEREKDLKKIMSDLYDQITTLQSQLTAGATDKDLAKKYYDNLSDKAVLDQEVSNLKHTLKQTKLNYETVSKELETAKKNSKINQDAYLVRYNKMKAAELKGIADYQRKSDESNRFKSELGKANSQAYAFEVKARGLESDLKLEKSKLKNEQDNVKRARVDYNVLKVQIEKILKDKGIKYQWDATNIGNIITVK</sequence>
<keyword evidence="1" id="KW-0175">Coiled coil</keyword>
<name>A0A3Q9FJ26_9BACT</name>
<feature type="coiled-coil region" evidence="1">
    <location>
        <begin position="254"/>
        <end position="288"/>
    </location>
</feature>
<feature type="coiled-coil region" evidence="1">
    <location>
        <begin position="104"/>
        <end position="131"/>
    </location>
</feature>
<dbReference type="AlphaFoldDB" id="A0A3Q9FJ26"/>
<feature type="coiled-coil region" evidence="1">
    <location>
        <begin position="166"/>
        <end position="200"/>
    </location>
</feature>
<gene>
    <name evidence="2" type="ORF">EI427_00975</name>
</gene>
<evidence type="ECO:0008006" key="4">
    <source>
        <dbReference type="Google" id="ProtNLM"/>
    </source>
</evidence>
<dbReference type="RefSeq" id="WP_126610802.1">
    <property type="nucleotide sequence ID" value="NZ_CP034562.1"/>
</dbReference>
<dbReference type="KEGG" id="fll:EI427_00975"/>
<dbReference type="PROSITE" id="PS51257">
    <property type="entry name" value="PROKAR_LIPOPROTEIN"/>
    <property type="match status" value="1"/>
</dbReference>
<accession>A0A3Q9FJ26</accession>
<proteinExistence type="predicted"/>
<reference evidence="2 3" key="1">
    <citation type="submission" date="2018-12" db="EMBL/GenBank/DDBJ databases">
        <title>Flammeovirga pectinis sp. nov., isolated from the gut of the Korean scallop, Patinopecten yessoensis.</title>
        <authorList>
            <person name="Bae J.-W."/>
            <person name="Jeong Y.-S."/>
            <person name="Kang W."/>
        </authorList>
    </citation>
    <scope>NUCLEOTIDE SEQUENCE [LARGE SCALE GENOMIC DNA]</scope>
    <source>
        <strain evidence="2 3">L12M1</strain>
    </source>
</reference>
<dbReference type="EMBL" id="CP034562">
    <property type="protein sequence ID" value="AZQ60833.1"/>
    <property type="molecule type" value="Genomic_DNA"/>
</dbReference>
<evidence type="ECO:0000313" key="3">
    <source>
        <dbReference type="Proteomes" id="UP000267268"/>
    </source>
</evidence>
<evidence type="ECO:0000313" key="2">
    <source>
        <dbReference type="EMBL" id="AZQ60833.1"/>
    </source>
</evidence>
<protein>
    <recommendedName>
        <fullName evidence="4">Lipoprotein</fullName>
    </recommendedName>
</protein>
<evidence type="ECO:0000256" key="1">
    <source>
        <dbReference type="SAM" id="Coils"/>
    </source>
</evidence>